<dbReference type="PANTHER" id="PTHR42648">
    <property type="entry name" value="TRANSPOSASE, PUTATIVE-RELATED"/>
    <property type="match status" value="1"/>
</dbReference>
<dbReference type="InterPro" id="IPR036397">
    <property type="entry name" value="RNaseH_sf"/>
</dbReference>
<evidence type="ECO:0000256" key="6">
    <source>
        <dbReference type="ARBA" id="ARBA00022908"/>
    </source>
</evidence>
<keyword evidence="10" id="KW-0511">Multifunctional enzyme</keyword>
<keyword evidence="8" id="KW-0548">Nucleotidyltransferase</keyword>
<evidence type="ECO:0000256" key="7">
    <source>
        <dbReference type="ARBA" id="ARBA00022918"/>
    </source>
</evidence>
<dbReference type="Gene3D" id="3.30.420.10">
    <property type="entry name" value="Ribonuclease H-like superfamily/Ribonuclease H"/>
    <property type="match status" value="1"/>
</dbReference>
<proteinExistence type="predicted"/>
<sequence length="350" mass="39923">MDDMLKSSPICLLSKASKTKRWLWHRMLSHLNFGTLNELAKQGLVCGLLKLKFKKDHLCSACSLGKSKKSSHKPKAEDTNQDTLYLLHMDLCGPMRVESINGKKYTLVIVDDYSQFIWVKILRSKDETPENPDLSYLRVFGSLCYPTNDSEDLVITRRPADPTGSPVSTSFKQDAPSASTSSTQEKEQSPVISKKDPSHSVSIRKQLKTGAMWCYFDAFLTLVEPKNYKEAMLEPSWIEAMQEEIHEFERLQVWELVPCPDLVMLIKLNWIFKVKIDECGGVLKNKAQLVAKGYRQEEGIDFEELFAHVARIEAIRIFIANAANKNMTIYQMDVKTAFLNGELREVVYVT</sequence>
<gene>
    <name evidence="14" type="ORF">Tco_0861208</name>
</gene>
<keyword evidence="7" id="KW-0695">RNA-directed DNA polymerase</keyword>
<evidence type="ECO:0000256" key="9">
    <source>
        <dbReference type="ARBA" id="ARBA00023172"/>
    </source>
</evidence>
<dbReference type="EMBL" id="BQNB010013290">
    <property type="protein sequence ID" value="GJT14166.1"/>
    <property type="molecule type" value="Genomic_DNA"/>
</dbReference>
<evidence type="ECO:0000256" key="3">
    <source>
        <dbReference type="ARBA" id="ARBA00022759"/>
    </source>
</evidence>
<evidence type="ECO:0000256" key="2">
    <source>
        <dbReference type="ARBA" id="ARBA00022723"/>
    </source>
</evidence>
<feature type="compositionally biased region" description="Basic and acidic residues" evidence="11">
    <location>
        <begin position="184"/>
        <end position="197"/>
    </location>
</feature>
<keyword evidence="9" id="KW-0233">DNA recombination</keyword>
<comment type="caution">
    <text evidence="14">The sequence shown here is derived from an EMBL/GenBank/DDBJ whole genome shotgun (WGS) entry which is preliminary data.</text>
</comment>
<keyword evidence="15" id="KW-1185">Reference proteome</keyword>
<keyword evidence="3" id="KW-0255">Endonuclease</keyword>
<dbReference type="SUPFAM" id="SSF53098">
    <property type="entry name" value="Ribonuclease H-like"/>
    <property type="match status" value="1"/>
</dbReference>
<accession>A0ABQ5BH46</accession>
<evidence type="ECO:0000259" key="12">
    <source>
        <dbReference type="Pfam" id="PF07727"/>
    </source>
</evidence>
<evidence type="ECO:0000256" key="11">
    <source>
        <dbReference type="SAM" id="MobiDB-lite"/>
    </source>
</evidence>
<dbReference type="Pfam" id="PF13976">
    <property type="entry name" value="gag_pre-integrs"/>
    <property type="match status" value="1"/>
</dbReference>
<evidence type="ECO:0000256" key="4">
    <source>
        <dbReference type="ARBA" id="ARBA00022801"/>
    </source>
</evidence>
<reference evidence="14" key="1">
    <citation type="journal article" date="2022" name="Int. J. Mol. Sci.">
        <title>Draft Genome of Tanacetum Coccineum: Genomic Comparison of Closely Related Tanacetum-Family Plants.</title>
        <authorList>
            <person name="Yamashiro T."/>
            <person name="Shiraishi A."/>
            <person name="Nakayama K."/>
            <person name="Satake H."/>
        </authorList>
    </citation>
    <scope>NUCLEOTIDE SEQUENCE</scope>
</reference>
<dbReference type="InterPro" id="IPR039537">
    <property type="entry name" value="Retrotran_Ty1/copia-like"/>
</dbReference>
<dbReference type="InterPro" id="IPR012337">
    <property type="entry name" value="RNaseH-like_sf"/>
</dbReference>
<dbReference type="Pfam" id="PF07727">
    <property type="entry name" value="RVT_2"/>
    <property type="match status" value="1"/>
</dbReference>
<dbReference type="PANTHER" id="PTHR42648:SF11">
    <property type="entry name" value="TRANSPOSON TY4-P GAG-POL POLYPROTEIN"/>
    <property type="match status" value="1"/>
</dbReference>
<organism evidence="14 15">
    <name type="scientific">Tanacetum coccineum</name>
    <dbReference type="NCBI Taxonomy" id="301880"/>
    <lineage>
        <taxon>Eukaryota</taxon>
        <taxon>Viridiplantae</taxon>
        <taxon>Streptophyta</taxon>
        <taxon>Embryophyta</taxon>
        <taxon>Tracheophyta</taxon>
        <taxon>Spermatophyta</taxon>
        <taxon>Magnoliopsida</taxon>
        <taxon>eudicotyledons</taxon>
        <taxon>Gunneridae</taxon>
        <taxon>Pentapetalae</taxon>
        <taxon>asterids</taxon>
        <taxon>campanulids</taxon>
        <taxon>Asterales</taxon>
        <taxon>Asteraceae</taxon>
        <taxon>Asteroideae</taxon>
        <taxon>Anthemideae</taxon>
        <taxon>Anthemidinae</taxon>
        <taxon>Tanacetum</taxon>
    </lineage>
</organism>
<name>A0ABQ5BH46_9ASTR</name>
<evidence type="ECO:0000259" key="13">
    <source>
        <dbReference type="Pfam" id="PF13976"/>
    </source>
</evidence>
<keyword evidence="8" id="KW-0239">DNA-directed DNA polymerase</keyword>
<keyword evidence="6" id="KW-0229">DNA integration</keyword>
<evidence type="ECO:0000256" key="1">
    <source>
        <dbReference type="ARBA" id="ARBA00022722"/>
    </source>
</evidence>
<evidence type="ECO:0000256" key="5">
    <source>
        <dbReference type="ARBA" id="ARBA00022842"/>
    </source>
</evidence>
<keyword evidence="8" id="KW-0808">Transferase</keyword>
<feature type="domain" description="Reverse transcriptase Ty1/copia-type" evidence="12">
    <location>
        <begin position="252"/>
        <end position="349"/>
    </location>
</feature>
<evidence type="ECO:0000256" key="10">
    <source>
        <dbReference type="ARBA" id="ARBA00023268"/>
    </source>
</evidence>
<reference evidence="14" key="2">
    <citation type="submission" date="2022-01" db="EMBL/GenBank/DDBJ databases">
        <authorList>
            <person name="Yamashiro T."/>
            <person name="Shiraishi A."/>
            <person name="Satake H."/>
            <person name="Nakayama K."/>
        </authorList>
    </citation>
    <scope>NUCLEOTIDE SEQUENCE</scope>
</reference>
<feature type="region of interest" description="Disordered" evidence="11">
    <location>
        <begin position="155"/>
        <end position="197"/>
    </location>
</feature>
<evidence type="ECO:0000313" key="15">
    <source>
        <dbReference type="Proteomes" id="UP001151760"/>
    </source>
</evidence>
<keyword evidence="2" id="KW-0479">Metal-binding</keyword>
<feature type="compositionally biased region" description="Polar residues" evidence="11">
    <location>
        <begin position="165"/>
        <end position="183"/>
    </location>
</feature>
<evidence type="ECO:0000256" key="8">
    <source>
        <dbReference type="ARBA" id="ARBA00022932"/>
    </source>
</evidence>
<dbReference type="InterPro" id="IPR025724">
    <property type="entry name" value="GAG-pre-integrase_dom"/>
</dbReference>
<dbReference type="InterPro" id="IPR013103">
    <property type="entry name" value="RVT_2"/>
</dbReference>
<keyword evidence="4" id="KW-0378">Hydrolase</keyword>
<dbReference type="Proteomes" id="UP001151760">
    <property type="component" value="Unassembled WGS sequence"/>
</dbReference>
<evidence type="ECO:0000313" key="14">
    <source>
        <dbReference type="EMBL" id="GJT14166.1"/>
    </source>
</evidence>
<keyword evidence="1" id="KW-0540">Nuclease</keyword>
<feature type="domain" description="GAG-pre-integrase" evidence="13">
    <location>
        <begin position="8"/>
        <end position="67"/>
    </location>
</feature>
<keyword evidence="5" id="KW-0460">Magnesium</keyword>
<protein>
    <submittedName>
        <fullName evidence="14">Retrovirus-related pol polyprotein from transposon TNT 1-94</fullName>
    </submittedName>
</protein>